<name>A0AAN5CG12_9BILA</name>
<evidence type="ECO:0000313" key="15">
    <source>
        <dbReference type="Proteomes" id="UP001328107"/>
    </source>
</evidence>
<dbReference type="CDD" id="cd11298">
    <property type="entry name" value="O-FucT-2"/>
    <property type="match status" value="1"/>
</dbReference>
<dbReference type="Pfam" id="PF10250">
    <property type="entry name" value="O-FucT"/>
    <property type="match status" value="1"/>
</dbReference>
<sequence length="425" mass="49330">SRMRLLHLVVSFLVWIGSQAETSEDKTDTVSKLDPEQFSLPQDARYIMYDVNRGEGFNLRRDVHMRVAIAVRKLREKGVNAILVLPPWGGLYHWRDRKTGVRWADLFDVPSLNSFVPSIEFEQFLEVASSPTIDRIVYLQHFQEGWDGEYVMKSEKRPCMEGDKYYEKEDGLWKGWFYGLSAVRARDLECVSFQGDSESFAELLARNYTFQSIFVDRAETMLHAEYGGVEYWRARRSMRYSKLLEARAERFIAGEMKEEIDAQPLTERWEDEKASRTSKGGSYVAVHWRRRDFIQAYGSLLPSIKGTAKQITAMAKEFGVKKAFVATDAEEGDIEELRKHLKITLYTFRPRPDEQLIDGAAAIVEQIICSWARVFAGSYVSTFSFRIQEDREIRGFPVETTFRRMCPDDVTMHGCEQPAKWKIVY</sequence>
<evidence type="ECO:0000256" key="4">
    <source>
        <dbReference type="ARBA" id="ARBA00022679"/>
    </source>
</evidence>
<evidence type="ECO:0000256" key="9">
    <source>
        <dbReference type="ARBA" id="ARBA00026232"/>
    </source>
</evidence>
<dbReference type="InterPro" id="IPR045130">
    <property type="entry name" value="OFUT2-like"/>
</dbReference>
<accession>A0AAN5CG12</accession>
<comment type="caution">
    <text evidence="14">The sequence shown here is derived from an EMBL/GenBank/DDBJ whole genome shotgun (WGS) entry which is preliminary data.</text>
</comment>
<keyword evidence="4" id="KW-0808">Transferase</keyword>
<dbReference type="Gene3D" id="3.40.50.11340">
    <property type="match status" value="1"/>
</dbReference>
<dbReference type="PANTHER" id="PTHR13398:SF0">
    <property type="entry name" value="GDP-FUCOSE PROTEIN O-FUCOSYLTRANSFERASE 2"/>
    <property type="match status" value="1"/>
</dbReference>
<reference evidence="15" key="1">
    <citation type="submission" date="2022-10" db="EMBL/GenBank/DDBJ databases">
        <title>Genome assembly of Pristionchus species.</title>
        <authorList>
            <person name="Yoshida K."/>
            <person name="Sommer R.J."/>
        </authorList>
    </citation>
    <scope>NUCLEOTIDE SEQUENCE [LARGE SCALE GENOMIC DNA]</scope>
    <source>
        <strain evidence="15">RS5460</strain>
    </source>
</reference>
<keyword evidence="13" id="KW-0732">Signal</keyword>
<dbReference type="EC" id="2.4.1.221" evidence="3"/>
<dbReference type="InterPro" id="IPR019378">
    <property type="entry name" value="GDP-Fuc_O-FucTrfase"/>
</dbReference>
<evidence type="ECO:0000313" key="14">
    <source>
        <dbReference type="EMBL" id="GMR42707.1"/>
    </source>
</evidence>
<proteinExistence type="inferred from homology"/>
<gene>
    <name evidence="14" type="ORF">PMAYCL1PPCAC_12902</name>
</gene>
<dbReference type="EMBL" id="BTRK01000003">
    <property type="protein sequence ID" value="GMR42707.1"/>
    <property type="molecule type" value="Genomic_DNA"/>
</dbReference>
<comment type="subcellular location">
    <subcellularLocation>
        <location evidence="1">Endoplasmic reticulum</location>
    </subcellularLocation>
</comment>
<feature type="signal peptide" evidence="13">
    <location>
        <begin position="1"/>
        <end position="20"/>
    </location>
</feature>
<evidence type="ECO:0000256" key="12">
    <source>
        <dbReference type="ARBA" id="ARBA00048647"/>
    </source>
</evidence>
<evidence type="ECO:0000256" key="1">
    <source>
        <dbReference type="ARBA" id="ARBA00004240"/>
    </source>
</evidence>
<feature type="non-terminal residue" evidence="14">
    <location>
        <position position="1"/>
    </location>
</feature>
<protein>
    <recommendedName>
        <fullName evidence="9">GDP-fucose protein O-fucosyltransferase 2</fullName>
        <ecNumber evidence="3">2.4.1.221</ecNumber>
    </recommendedName>
    <alternativeName>
        <fullName evidence="10">Peptide-O-fucosyltransferase 2</fullName>
    </alternativeName>
</protein>
<dbReference type="PANTHER" id="PTHR13398">
    <property type="entry name" value="GDP-FUCOSE PROTEIN O-FUCOSYLTRANSFERASE 2"/>
    <property type="match status" value="1"/>
</dbReference>
<organism evidence="14 15">
    <name type="scientific">Pristionchus mayeri</name>
    <dbReference type="NCBI Taxonomy" id="1317129"/>
    <lineage>
        <taxon>Eukaryota</taxon>
        <taxon>Metazoa</taxon>
        <taxon>Ecdysozoa</taxon>
        <taxon>Nematoda</taxon>
        <taxon>Chromadorea</taxon>
        <taxon>Rhabditida</taxon>
        <taxon>Rhabditina</taxon>
        <taxon>Diplogasteromorpha</taxon>
        <taxon>Diplogasteroidea</taxon>
        <taxon>Neodiplogasteridae</taxon>
        <taxon>Pristionchus</taxon>
    </lineage>
</organism>
<keyword evidence="6" id="KW-0294">Fucose metabolism</keyword>
<dbReference type="GO" id="GO:0005783">
    <property type="term" value="C:endoplasmic reticulum"/>
    <property type="evidence" value="ECO:0007669"/>
    <property type="project" value="UniProtKB-SubCell"/>
</dbReference>
<evidence type="ECO:0000256" key="11">
    <source>
        <dbReference type="ARBA" id="ARBA00047273"/>
    </source>
</evidence>
<evidence type="ECO:0000256" key="13">
    <source>
        <dbReference type="SAM" id="SignalP"/>
    </source>
</evidence>
<comment type="pathway">
    <text evidence="2">Protein modification; protein glycosylation.</text>
</comment>
<comment type="similarity">
    <text evidence="8">Belongs to the glycosyltransferase 68 family.</text>
</comment>
<comment type="catalytic activity">
    <reaction evidence="12">
        <text>L-seryl-[protein] + GDP-beta-L-fucose = 3-O-(alpha-L-fucosyl)-L-seryl-[protein] + GDP + H(+)</text>
        <dbReference type="Rhea" id="RHEA:63644"/>
        <dbReference type="Rhea" id="RHEA-COMP:9863"/>
        <dbReference type="Rhea" id="RHEA-COMP:17914"/>
        <dbReference type="ChEBI" id="CHEBI:15378"/>
        <dbReference type="ChEBI" id="CHEBI:29999"/>
        <dbReference type="ChEBI" id="CHEBI:57273"/>
        <dbReference type="ChEBI" id="CHEBI:58189"/>
        <dbReference type="ChEBI" id="CHEBI:189632"/>
        <dbReference type="EC" id="2.4.1.221"/>
    </reaction>
    <physiologicalReaction direction="left-to-right" evidence="12">
        <dbReference type="Rhea" id="RHEA:63645"/>
    </physiologicalReaction>
</comment>
<evidence type="ECO:0000256" key="5">
    <source>
        <dbReference type="ARBA" id="ARBA00022824"/>
    </source>
</evidence>
<feature type="chain" id="PRO_5042859908" description="GDP-fucose protein O-fucosyltransferase 2" evidence="13">
    <location>
        <begin position="21"/>
        <end position="425"/>
    </location>
</feature>
<dbReference type="Gene3D" id="3.40.50.11350">
    <property type="match status" value="1"/>
</dbReference>
<keyword evidence="7" id="KW-0119">Carbohydrate metabolism</keyword>
<evidence type="ECO:0000256" key="10">
    <source>
        <dbReference type="ARBA" id="ARBA00033083"/>
    </source>
</evidence>
<evidence type="ECO:0000256" key="3">
    <source>
        <dbReference type="ARBA" id="ARBA00012196"/>
    </source>
</evidence>
<keyword evidence="5" id="KW-0256">Endoplasmic reticulum</keyword>
<evidence type="ECO:0000256" key="8">
    <source>
        <dbReference type="ARBA" id="ARBA00025803"/>
    </source>
</evidence>
<dbReference type="GO" id="GO:0006004">
    <property type="term" value="P:fucose metabolic process"/>
    <property type="evidence" value="ECO:0007669"/>
    <property type="project" value="UniProtKB-KW"/>
</dbReference>
<dbReference type="Proteomes" id="UP001328107">
    <property type="component" value="Unassembled WGS sequence"/>
</dbReference>
<evidence type="ECO:0000256" key="6">
    <source>
        <dbReference type="ARBA" id="ARBA00023253"/>
    </source>
</evidence>
<dbReference type="AlphaFoldDB" id="A0AAN5CG12"/>
<comment type="catalytic activity">
    <reaction evidence="11">
        <text>L-threonyl-[protein] + GDP-beta-L-fucose = 3-O-(alpha-L-fucosyl)-L-threonyl-[protein] + GDP + H(+)</text>
        <dbReference type="Rhea" id="RHEA:70491"/>
        <dbReference type="Rhea" id="RHEA-COMP:11060"/>
        <dbReference type="Rhea" id="RHEA-COMP:17915"/>
        <dbReference type="ChEBI" id="CHEBI:15378"/>
        <dbReference type="ChEBI" id="CHEBI:30013"/>
        <dbReference type="ChEBI" id="CHEBI:57273"/>
        <dbReference type="ChEBI" id="CHEBI:58189"/>
        <dbReference type="ChEBI" id="CHEBI:189631"/>
        <dbReference type="EC" id="2.4.1.221"/>
    </reaction>
    <physiologicalReaction direction="left-to-right" evidence="11">
        <dbReference type="Rhea" id="RHEA:70492"/>
    </physiologicalReaction>
</comment>
<evidence type="ECO:0000256" key="2">
    <source>
        <dbReference type="ARBA" id="ARBA00004922"/>
    </source>
</evidence>
<dbReference type="GO" id="GO:0046922">
    <property type="term" value="F:peptide-O-fucosyltransferase activity"/>
    <property type="evidence" value="ECO:0007669"/>
    <property type="project" value="UniProtKB-EC"/>
</dbReference>
<evidence type="ECO:0000256" key="7">
    <source>
        <dbReference type="ARBA" id="ARBA00023277"/>
    </source>
</evidence>
<keyword evidence="15" id="KW-1185">Reference proteome</keyword>